<accession>A1ZI20</accession>
<comment type="caution">
    <text evidence="2">The sequence shown here is derived from an EMBL/GenBank/DDBJ whole genome shotgun (WGS) entry which is preliminary data.</text>
</comment>
<organism evidence="2 3">
    <name type="scientific">Microscilla marina ATCC 23134</name>
    <dbReference type="NCBI Taxonomy" id="313606"/>
    <lineage>
        <taxon>Bacteria</taxon>
        <taxon>Pseudomonadati</taxon>
        <taxon>Bacteroidota</taxon>
        <taxon>Cytophagia</taxon>
        <taxon>Cytophagales</taxon>
        <taxon>Microscillaceae</taxon>
        <taxon>Microscilla</taxon>
    </lineage>
</organism>
<proteinExistence type="predicted"/>
<dbReference type="RefSeq" id="WP_002695810.1">
    <property type="nucleotide sequence ID" value="NZ_AAWS01000008.1"/>
</dbReference>
<protein>
    <submittedName>
        <fullName evidence="2">Uncharacterized protein</fullName>
    </submittedName>
</protein>
<evidence type="ECO:0000313" key="2">
    <source>
        <dbReference type="EMBL" id="EAY30177.1"/>
    </source>
</evidence>
<evidence type="ECO:0000313" key="3">
    <source>
        <dbReference type="Proteomes" id="UP000004095"/>
    </source>
</evidence>
<evidence type="ECO:0000256" key="1">
    <source>
        <dbReference type="SAM" id="MobiDB-lite"/>
    </source>
</evidence>
<reference evidence="2 3" key="1">
    <citation type="submission" date="2007-01" db="EMBL/GenBank/DDBJ databases">
        <authorList>
            <person name="Haygood M."/>
            <person name="Podell S."/>
            <person name="Anderson C."/>
            <person name="Hopkinson B."/>
            <person name="Roe K."/>
            <person name="Barbeau K."/>
            <person name="Gaasterland T."/>
            <person name="Ferriera S."/>
            <person name="Johnson J."/>
            <person name="Kravitz S."/>
            <person name="Beeson K."/>
            <person name="Sutton G."/>
            <person name="Rogers Y.-H."/>
            <person name="Friedman R."/>
            <person name="Frazier M."/>
            <person name="Venter J.C."/>
        </authorList>
    </citation>
    <scope>NUCLEOTIDE SEQUENCE [LARGE SCALE GENOMIC DNA]</scope>
    <source>
        <strain evidence="2 3">ATCC 23134</strain>
    </source>
</reference>
<sequence length="113" mass="13020">MIETQKNFSFPGDGSDTEAPNIEMLWVPPSEAFEMGVGKTAEEKFDTTIDHGFWLSKYPVTHSHWHALLQLMDQENTLDEEKKNQPYLETWPGIIRLCLHLNNKMEAVLPEGF</sequence>
<name>A1ZI20_MICM2</name>
<dbReference type="AlphaFoldDB" id="A1ZI20"/>
<dbReference type="Gene3D" id="3.90.1580.10">
    <property type="entry name" value="paralog of FGE (formylglycine-generating enzyme)"/>
    <property type="match status" value="1"/>
</dbReference>
<feature type="region of interest" description="Disordered" evidence="1">
    <location>
        <begin position="1"/>
        <end position="21"/>
    </location>
</feature>
<dbReference type="InterPro" id="IPR042095">
    <property type="entry name" value="SUMF_sf"/>
</dbReference>
<gene>
    <name evidence="2" type="ORF">M23134_05510</name>
</gene>
<dbReference type="EMBL" id="AAWS01000008">
    <property type="protein sequence ID" value="EAY30177.1"/>
    <property type="molecule type" value="Genomic_DNA"/>
</dbReference>
<dbReference type="Proteomes" id="UP000004095">
    <property type="component" value="Unassembled WGS sequence"/>
</dbReference>
<dbReference type="OrthoDB" id="9768004at2"/>
<keyword evidence="3" id="KW-1185">Reference proteome</keyword>